<evidence type="ECO:0000313" key="10">
    <source>
        <dbReference type="Proteomes" id="UP000827721"/>
    </source>
</evidence>
<keyword evidence="2" id="KW-0479">Metal-binding</keyword>
<dbReference type="PROSITE" id="PS50158">
    <property type="entry name" value="ZF_CCHC"/>
    <property type="match status" value="1"/>
</dbReference>
<dbReference type="InterPro" id="IPR036875">
    <property type="entry name" value="Znf_CCHC_sf"/>
</dbReference>
<dbReference type="SMART" id="SM00343">
    <property type="entry name" value="ZnF_C2HC"/>
    <property type="match status" value="1"/>
</dbReference>
<gene>
    <name evidence="9" type="ORF">JRO89_XS08G0027600</name>
</gene>
<feature type="region of interest" description="Disordered" evidence="7">
    <location>
        <begin position="217"/>
        <end position="236"/>
    </location>
</feature>
<protein>
    <recommendedName>
        <fullName evidence="8">CCHC-type domain-containing protein</fullName>
    </recommendedName>
</protein>
<dbReference type="InterPro" id="IPR001878">
    <property type="entry name" value="Znf_CCHC"/>
</dbReference>
<dbReference type="InterPro" id="IPR052035">
    <property type="entry name" value="ZnF_BED_domain_contain"/>
</dbReference>
<keyword evidence="10" id="KW-1185">Reference proteome</keyword>
<evidence type="ECO:0000256" key="6">
    <source>
        <dbReference type="PROSITE-ProRule" id="PRU00047"/>
    </source>
</evidence>
<keyword evidence="5" id="KW-0539">Nucleus</keyword>
<name>A0ABQ8HNF5_9ROSI</name>
<feature type="compositionally biased region" description="Basic and acidic residues" evidence="7">
    <location>
        <begin position="217"/>
        <end position="226"/>
    </location>
</feature>
<evidence type="ECO:0000256" key="5">
    <source>
        <dbReference type="ARBA" id="ARBA00023242"/>
    </source>
</evidence>
<accession>A0ABQ8HNF5</accession>
<dbReference type="SUPFAM" id="SSF53098">
    <property type="entry name" value="Ribonuclease H-like"/>
    <property type="match status" value="1"/>
</dbReference>
<evidence type="ECO:0000256" key="2">
    <source>
        <dbReference type="ARBA" id="ARBA00022723"/>
    </source>
</evidence>
<reference evidence="9 10" key="1">
    <citation type="submission" date="2021-02" db="EMBL/GenBank/DDBJ databases">
        <title>Plant Genome Project.</title>
        <authorList>
            <person name="Zhang R.-G."/>
        </authorList>
    </citation>
    <scope>NUCLEOTIDE SEQUENCE [LARGE SCALE GENOMIC DNA]</scope>
    <source>
        <tissue evidence="9">Leaves</tissue>
    </source>
</reference>
<evidence type="ECO:0000256" key="1">
    <source>
        <dbReference type="ARBA" id="ARBA00004123"/>
    </source>
</evidence>
<keyword evidence="3 6" id="KW-0863">Zinc-finger</keyword>
<proteinExistence type="predicted"/>
<dbReference type="InterPro" id="IPR012337">
    <property type="entry name" value="RNaseH-like_sf"/>
</dbReference>
<dbReference type="EMBL" id="JAFEMO010000008">
    <property type="protein sequence ID" value="KAH7565861.1"/>
    <property type="molecule type" value="Genomic_DNA"/>
</dbReference>
<dbReference type="Proteomes" id="UP000827721">
    <property type="component" value="Unassembled WGS sequence"/>
</dbReference>
<comment type="subcellular location">
    <subcellularLocation>
        <location evidence="1">Nucleus</location>
    </subcellularLocation>
</comment>
<sequence>MDVYNQEKEKLYKYFEKFSCRFSLTIDEVEFEDNYTCLRVHFTDDDWNLEERIIGLKHIEDNKNFKKYLKNVLLEWGIHNNISSVKIPNDGSLYMKSLVLAKYEVLSDNHDSYGTKERATDRVSMICPYLLLAFDCVIWYECKKSLGLMANSRVDGKISNDRERGVDAIWAAIASSYVREKIRLQRVENVEEALHLALKAEMMEKFPWKLDYARKFTPESSSDGKRQTVAPTNKDFSKNPNLYARAAPLKCYWCGKSGHKSNDCPSRKPVNLAVHILLGRPWQYDVDITYRGRNNICKFHWGDHKIAILPSTGYKEQPKAFKEEGRSFLTLACSEGEFYADAKDAQEVHVIVVKALVVDGGKALAALEKLDDLVDCEDFEFDVVREAYMCTKDWLRSAPDE</sequence>
<comment type="caution">
    <text evidence="9">The sequence shown here is derived from an EMBL/GenBank/DDBJ whole genome shotgun (WGS) entry which is preliminary data.</text>
</comment>
<dbReference type="Pfam" id="PF00098">
    <property type="entry name" value="zf-CCHC"/>
    <property type="match status" value="1"/>
</dbReference>
<evidence type="ECO:0000256" key="4">
    <source>
        <dbReference type="ARBA" id="ARBA00022833"/>
    </source>
</evidence>
<organism evidence="9 10">
    <name type="scientific">Xanthoceras sorbifolium</name>
    <dbReference type="NCBI Taxonomy" id="99658"/>
    <lineage>
        <taxon>Eukaryota</taxon>
        <taxon>Viridiplantae</taxon>
        <taxon>Streptophyta</taxon>
        <taxon>Embryophyta</taxon>
        <taxon>Tracheophyta</taxon>
        <taxon>Spermatophyta</taxon>
        <taxon>Magnoliopsida</taxon>
        <taxon>eudicotyledons</taxon>
        <taxon>Gunneridae</taxon>
        <taxon>Pentapetalae</taxon>
        <taxon>rosids</taxon>
        <taxon>malvids</taxon>
        <taxon>Sapindales</taxon>
        <taxon>Sapindaceae</taxon>
        <taxon>Xanthoceroideae</taxon>
        <taxon>Xanthoceras</taxon>
    </lineage>
</organism>
<dbReference type="SUPFAM" id="SSF57756">
    <property type="entry name" value="Retrovirus zinc finger-like domains"/>
    <property type="match status" value="1"/>
</dbReference>
<evidence type="ECO:0000256" key="3">
    <source>
        <dbReference type="ARBA" id="ARBA00022771"/>
    </source>
</evidence>
<evidence type="ECO:0000313" key="9">
    <source>
        <dbReference type="EMBL" id="KAH7565861.1"/>
    </source>
</evidence>
<dbReference type="Gene3D" id="4.10.60.10">
    <property type="entry name" value="Zinc finger, CCHC-type"/>
    <property type="match status" value="1"/>
</dbReference>
<evidence type="ECO:0000259" key="8">
    <source>
        <dbReference type="PROSITE" id="PS50158"/>
    </source>
</evidence>
<keyword evidence="4" id="KW-0862">Zinc</keyword>
<dbReference type="PANTHER" id="PTHR46481">
    <property type="entry name" value="ZINC FINGER BED DOMAIN-CONTAINING PROTEIN 4"/>
    <property type="match status" value="1"/>
</dbReference>
<feature type="domain" description="CCHC-type" evidence="8">
    <location>
        <begin position="250"/>
        <end position="266"/>
    </location>
</feature>
<dbReference type="PANTHER" id="PTHR46481:SF10">
    <property type="entry name" value="ZINC FINGER BED DOMAIN-CONTAINING PROTEIN 39"/>
    <property type="match status" value="1"/>
</dbReference>
<evidence type="ECO:0000256" key="7">
    <source>
        <dbReference type="SAM" id="MobiDB-lite"/>
    </source>
</evidence>